<evidence type="ECO:0000313" key="4">
    <source>
        <dbReference type="Proteomes" id="UP000184406"/>
    </source>
</evidence>
<dbReference type="PANTHER" id="PTHR12110:SF41">
    <property type="entry name" value="INOSOSE DEHYDRATASE"/>
    <property type="match status" value="1"/>
</dbReference>
<sequence>MQYSRNSFLKTLGLGGLMATSSVLTASPFRDILGASNLGTEARSLTLGLASYSTRKFSVDETLAMANRLNLKQIALKSMHMPLESSDEEIQEITAKFEKAGIGLYGGGVIYMKTAQEVENAFRYAKAAKMKVIIGVPNHDLLPLVEKKVKETNIKLAIHNHGPGDEVYPTPEVVYDKIKGLDTRIGLCIDIGHVQRLGLDPVKNIKKYADRLYDLHLKDVDKSEADGASVEFGRGVLDIPAVLKALKAINYTGVMAMEFEKDTEDVFAGLAECVGYVNGALDAIK</sequence>
<dbReference type="Gene3D" id="3.20.20.150">
    <property type="entry name" value="Divalent-metal-dependent TIM barrel enzymes"/>
    <property type="match status" value="1"/>
</dbReference>
<reference evidence="4" key="1">
    <citation type="submission" date="2016-11" db="EMBL/GenBank/DDBJ databases">
        <authorList>
            <person name="Varghese N."/>
            <person name="Submissions S."/>
        </authorList>
    </citation>
    <scope>NUCLEOTIDE SEQUENCE [LARGE SCALE GENOMIC DNA]</scope>
    <source>
        <strain evidence="4">DSM 17539</strain>
    </source>
</reference>
<organism evidence="3 4">
    <name type="scientific">Arenibacter palladensis</name>
    <dbReference type="NCBI Taxonomy" id="237373"/>
    <lineage>
        <taxon>Bacteria</taxon>
        <taxon>Pseudomonadati</taxon>
        <taxon>Bacteroidota</taxon>
        <taxon>Flavobacteriia</taxon>
        <taxon>Flavobacteriales</taxon>
        <taxon>Flavobacteriaceae</taxon>
        <taxon>Arenibacter</taxon>
    </lineage>
</organism>
<dbReference type="AlphaFoldDB" id="A0A1M5EDX2"/>
<feature type="signal peptide" evidence="1">
    <location>
        <begin position="1"/>
        <end position="26"/>
    </location>
</feature>
<feature type="chain" id="PRO_5012861177" evidence="1">
    <location>
        <begin position="27"/>
        <end position="285"/>
    </location>
</feature>
<dbReference type="Proteomes" id="UP000184406">
    <property type="component" value="Unassembled WGS sequence"/>
</dbReference>
<feature type="domain" description="Xylose isomerase-like TIM barrel" evidence="2">
    <location>
        <begin position="148"/>
        <end position="262"/>
    </location>
</feature>
<evidence type="ECO:0000313" key="3">
    <source>
        <dbReference type="EMBL" id="SHF77473.1"/>
    </source>
</evidence>
<dbReference type="GO" id="GO:0016853">
    <property type="term" value="F:isomerase activity"/>
    <property type="evidence" value="ECO:0007669"/>
    <property type="project" value="UniProtKB-KW"/>
</dbReference>
<gene>
    <name evidence="3" type="ORF">SAMN03080594_10797</name>
</gene>
<name>A0A1M5EDX2_9FLAO</name>
<dbReference type="PANTHER" id="PTHR12110">
    <property type="entry name" value="HYDROXYPYRUVATE ISOMERASE"/>
    <property type="match status" value="1"/>
</dbReference>
<dbReference type="InterPro" id="IPR013022">
    <property type="entry name" value="Xyl_isomerase-like_TIM-brl"/>
</dbReference>
<keyword evidence="1" id="KW-0732">Signal</keyword>
<dbReference type="SUPFAM" id="SSF51658">
    <property type="entry name" value="Xylose isomerase-like"/>
    <property type="match status" value="1"/>
</dbReference>
<dbReference type="Pfam" id="PF01261">
    <property type="entry name" value="AP_endonuc_2"/>
    <property type="match status" value="1"/>
</dbReference>
<dbReference type="InterPro" id="IPR050312">
    <property type="entry name" value="IolE/XylAMocC-like"/>
</dbReference>
<evidence type="ECO:0000256" key="1">
    <source>
        <dbReference type="SAM" id="SignalP"/>
    </source>
</evidence>
<dbReference type="OrthoDB" id="1117096at2"/>
<accession>A0A1M5EDX2</accession>
<dbReference type="InterPro" id="IPR036237">
    <property type="entry name" value="Xyl_isomerase-like_sf"/>
</dbReference>
<dbReference type="RefSeq" id="WP_072863915.1">
    <property type="nucleotide sequence ID" value="NZ_FQUX01000007.1"/>
</dbReference>
<dbReference type="EMBL" id="FQUX01000007">
    <property type="protein sequence ID" value="SHF77473.1"/>
    <property type="molecule type" value="Genomic_DNA"/>
</dbReference>
<keyword evidence="3" id="KW-0413">Isomerase</keyword>
<protein>
    <submittedName>
        <fullName evidence="3">Sugar phosphate isomerase/epimerase</fullName>
    </submittedName>
</protein>
<evidence type="ECO:0000259" key="2">
    <source>
        <dbReference type="Pfam" id="PF01261"/>
    </source>
</evidence>
<keyword evidence="4" id="KW-1185">Reference proteome</keyword>
<proteinExistence type="predicted"/>